<dbReference type="PANTHER" id="PTHR43725:SF53">
    <property type="entry name" value="UDP-ARABINOSE 4-EPIMERASE 1"/>
    <property type="match status" value="1"/>
</dbReference>
<organism evidence="12 13">
    <name type="scientific">Luminiphilus syltensis NOR5-1B</name>
    <dbReference type="NCBI Taxonomy" id="565045"/>
    <lineage>
        <taxon>Bacteria</taxon>
        <taxon>Pseudomonadati</taxon>
        <taxon>Pseudomonadota</taxon>
        <taxon>Gammaproteobacteria</taxon>
        <taxon>Cellvibrionales</taxon>
        <taxon>Halieaceae</taxon>
        <taxon>Luminiphilus</taxon>
    </lineage>
</organism>
<name>B8KV25_9GAMM</name>
<comment type="similarity">
    <text evidence="4 10">Belongs to the NAD(P)-dependent epimerase/dehydratase family.</text>
</comment>
<dbReference type="STRING" id="565045.NOR51B_550"/>
<dbReference type="HOGENOM" id="CLU_007383_1_10_6"/>
<dbReference type="GO" id="GO:0003978">
    <property type="term" value="F:UDP-glucose 4-epimerase activity"/>
    <property type="evidence" value="ECO:0007669"/>
    <property type="project" value="UniProtKB-UniRule"/>
</dbReference>
<dbReference type="GO" id="GO:0033499">
    <property type="term" value="P:galactose catabolic process via UDP-galactose, Leloir pathway"/>
    <property type="evidence" value="ECO:0007669"/>
    <property type="project" value="TreeGrafter"/>
</dbReference>
<keyword evidence="13" id="KW-1185">Reference proteome</keyword>
<comment type="catalytic activity">
    <reaction evidence="1 10">
        <text>UDP-alpha-D-glucose = UDP-alpha-D-galactose</text>
        <dbReference type="Rhea" id="RHEA:22168"/>
        <dbReference type="ChEBI" id="CHEBI:58885"/>
        <dbReference type="ChEBI" id="CHEBI:66914"/>
        <dbReference type="EC" id="5.1.3.2"/>
    </reaction>
</comment>
<comment type="subunit">
    <text evidence="10">Homodimer.</text>
</comment>
<dbReference type="Gene3D" id="3.40.50.720">
    <property type="entry name" value="NAD(P)-binding Rossmann-like Domain"/>
    <property type="match status" value="1"/>
</dbReference>
<evidence type="ECO:0000256" key="6">
    <source>
        <dbReference type="ARBA" id="ARBA00018569"/>
    </source>
</evidence>
<evidence type="ECO:0000313" key="13">
    <source>
        <dbReference type="Proteomes" id="UP000004699"/>
    </source>
</evidence>
<evidence type="ECO:0000256" key="5">
    <source>
        <dbReference type="ARBA" id="ARBA00013189"/>
    </source>
</evidence>
<keyword evidence="7 10" id="KW-0520">NAD</keyword>
<keyword evidence="9 10" id="KW-0119">Carbohydrate metabolism</keyword>
<dbReference type="Pfam" id="PF01370">
    <property type="entry name" value="Epimerase"/>
    <property type="match status" value="1"/>
</dbReference>
<dbReference type="InterPro" id="IPR001509">
    <property type="entry name" value="Epimerase_deHydtase"/>
</dbReference>
<dbReference type="CDD" id="cd05247">
    <property type="entry name" value="UDP_G4E_1_SDR_e"/>
    <property type="match status" value="1"/>
</dbReference>
<evidence type="ECO:0000256" key="10">
    <source>
        <dbReference type="RuleBase" id="RU366046"/>
    </source>
</evidence>
<reference evidence="13" key="1">
    <citation type="journal article" date="2013" name="BMC Microbiol.">
        <title>Taxonomy and evolution of bacteriochlorophyll a-containing members of the OM60/NOR5 clade of marine gammaproteobacteria: description of Luminiphilus syltensis gen. nov., sp. nov., reclassification of Haliea rubra as Pseudohaliea rubra gen. nov., comb. nov., and emendation of Chromatocurvus halotolerans.</title>
        <authorList>
            <person name="Spring S."/>
            <person name="Riedel T."/>
            <person name="Sproer C."/>
            <person name="Yan S."/>
            <person name="Harder J."/>
            <person name="Fuchs B.M."/>
        </authorList>
    </citation>
    <scope>NUCLEOTIDE SEQUENCE [LARGE SCALE GENOMIC DNA]</scope>
    <source>
        <strain evidence="13">NOR51-B</strain>
    </source>
</reference>
<feature type="domain" description="NAD-dependent epimerase/dehydratase" evidence="11">
    <location>
        <begin position="4"/>
        <end position="242"/>
    </location>
</feature>
<evidence type="ECO:0000256" key="4">
    <source>
        <dbReference type="ARBA" id="ARBA00007637"/>
    </source>
</evidence>
<dbReference type="UniPathway" id="UPA00214"/>
<dbReference type="OrthoDB" id="9803010at2"/>
<dbReference type="InterPro" id="IPR005886">
    <property type="entry name" value="UDP_G4E"/>
</dbReference>
<evidence type="ECO:0000256" key="3">
    <source>
        <dbReference type="ARBA" id="ARBA00004947"/>
    </source>
</evidence>
<proteinExistence type="inferred from homology"/>
<evidence type="ECO:0000256" key="7">
    <source>
        <dbReference type="ARBA" id="ARBA00023027"/>
    </source>
</evidence>
<sequence>MHFLVTGGAGYVGSHIVRTLLRQGHTTVILDDFSTGHRWATQGQEVVEVDLKDLPALRAALAGREFHGIFHFAAKSLVGESDEEALLYYQNNVDGTSNLLRVALENGWHRCVFSSTAAVYGNPVTATIDEDHPKAPINVYGETKLAMENLLEGVCNSKSFGAVCLRYFNAAGAADDASIGEAHTPETHLIPRALKAAAGNGGDLTIFGDDYPTADGTCIRDYIHVEDLADAHSKAMDYLQQHSGFVALNLGTGSGFSVKSVVNACEKVVNRAIPHTVGPRRSGDPDSLIADASKAKKLLGWRPKRTDLHTIVASAWAWEQVRPVIDTDGG</sequence>
<dbReference type="NCBIfam" id="TIGR01179">
    <property type="entry name" value="galE"/>
    <property type="match status" value="1"/>
</dbReference>
<accession>B8KV25</accession>
<dbReference type="SUPFAM" id="SSF51735">
    <property type="entry name" value="NAD(P)-binding Rossmann-fold domains"/>
    <property type="match status" value="1"/>
</dbReference>
<dbReference type="Gene3D" id="3.90.25.10">
    <property type="entry name" value="UDP-galactose 4-epimerase, domain 1"/>
    <property type="match status" value="1"/>
</dbReference>
<dbReference type="EMBL" id="DS999411">
    <property type="protein sequence ID" value="EED34612.1"/>
    <property type="molecule type" value="Genomic_DNA"/>
</dbReference>
<gene>
    <name evidence="12" type="primary">galE</name>
    <name evidence="12" type="ORF">NOR51B_550</name>
</gene>
<comment type="pathway">
    <text evidence="3 10">Carbohydrate metabolism; galactose metabolism.</text>
</comment>
<dbReference type="AlphaFoldDB" id="B8KV25"/>
<dbReference type="RefSeq" id="WP_009019360.1">
    <property type="nucleotide sequence ID" value="NZ_DS999411.1"/>
</dbReference>
<evidence type="ECO:0000256" key="1">
    <source>
        <dbReference type="ARBA" id="ARBA00000083"/>
    </source>
</evidence>
<protein>
    <recommendedName>
        <fullName evidence="6 10">UDP-glucose 4-epimerase</fullName>
        <ecNumber evidence="5 10">5.1.3.2</ecNumber>
    </recommendedName>
</protein>
<dbReference type="PANTHER" id="PTHR43725">
    <property type="entry name" value="UDP-GLUCOSE 4-EPIMERASE"/>
    <property type="match status" value="1"/>
</dbReference>
<evidence type="ECO:0000256" key="8">
    <source>
        <dbReference type="ARBA" id="ARBA00023235"/>
    </source>
</evidence>
<comment type="cofactor">
    <cofactor evidence="2 10">
        <name>NAD(+)</name>
        <dbReference type="ChEBI" id="CHEBI:57540"/>
    </cofactor>
</comment>
<dbReference type="Proteomes" id="UP000004699">
    <property type="component" value="Unassembled WGS sequence"/>
</dbReference>
<dbReference type="eggNOG" id="COG1087">
    <property type="taxonomic scope" value="Bacteria"/>
</dbReference>
<evidence type="ECO:0000256" key="9">
    <source>
        <dbReference type="ARBA" id="ARBA00023277"/>
    </source>
</evidence>
<dbReference type="EC" id="5.1.3.2" evidence="5 10"/>
<evidence type="ECO:0000256" key="2">
    <source>
        <dbReference type="ARBA" id="ARBA00001911"/>
    </source>
</evidence>
<evidence type="ECO:0000259" key="11">
    <source>
        <dbReference type="Pfam" id="PF01370"/>
    </source>
</evidence>
<dbReference type="InterPro" id="IPR036291">
    <property type="entry name" value="NAD(P)-bd_dom_sf"/>
</dbReference>
<keyword evidence="8 10" id="KW-0413">Isomerase</keyword>
<evidence type="ECO:0000313" key="12">
    <source>
        <dbReference type="EMBL" id="EED34612.1"/>
    </source>
</evidence>